<accession>A0A921MXK8</accession>
<comment type="caution">
    <text evidence="7">The sequence shown here is derived from an EMBL/GenBank/DDBJ whole genome shotgun (WGS) entry which is preliminary data.</text>
</comment>
<evidence type="ECO:0000313" key="8">
    <source>
        <dbReference type="Proteomes" id="UP000742460"/>
    </source>
</evidence>
<dbReference type="InterPro" id="IPR050214">
    <property type="entry name" value="Cys_Synth/Cystath_Beta-Synth"/>
</dbReference>
<dbReference type="Gene3D" id="3.40.50.1100">
    <property type="match status" value="2"/>
</dbReference>
<dbReference type="GO" id="GO:1901605">
    <property type="term" value="P:alpha-amino acid metabolic process"/>
    <property type="evidence" value="ECO:0007669"/>
    <property type="project" value="UniProtKB-ARBA"/>
</dbReference>
<evidence type="ECO:0000256" key="4">
    <source>
        <dbReference type="ARBA" id="ARBA00022898"/>
    </source>
</evidence>
<evidence type="ECO:0000256" key="1">
    <source>
        <dbReference type="ARBA" id="ARBA00001933"/>
    </source>
</evidence>
<dbReference type="InterPro" id="IPR023927">
    <property type="entry name" value="SbnA"/>
</dbReference>
<comment type="cofactor">
    <cofactor evidence="1">
        <name>pyridoxal 5'-phosphate</name>
        <dbReference type="ChEBI" id="CHEBI:597326"/>
    </cofactor>
</comment>
<dbReference type="InterPro" id="IPR001926">
    <property type="entry name" value="TrpB-like_PALP"/>
</dbReference>
<evidence type="ECO:0000256" key="2">
    <source>
        <dbReference type="ARBA" id="ARBA00011738"/>
    </source>
</evidence>
<dbReference type="EMBL" id="DYUE01000299">
    <property type="protein sequence ID" value="HJG92548.1"/>
    <property type="molecule type" value="Genomic_DNA"/>
</dbReference>
<protein>
    <submittedName>
        <fullName evidence="7">2,3-diaminopropionate biosynthesis protein SbnA</fullName>
    </submittedName>
</protein>
<gene>
    <name evidence="7" type="primary">sbnA</name>
    <name evidence="7" type="ORF">K8V81_12580</name>
</gene>
<dbReference type="InterPro" id="IPR036052">
    <property type="entry name" value="TrpB-like_PALP_sf"/>
</dbReference>
<sequence>MNSSSARPSLDDRPEGPVDAPPRIAAGLSAAVGRTPLVRLDRLFPHSGVEILAKLESVNPGGSTKDRPALAMVRDALDSGRLAAGGTVVESSSGNLGVALARVCASYGVRFVCVVDSRTNATAIASIRALGGEVDMVSEPDPVSGDLLTARLHRVQALLEEIPGAVNLHQYGNPANPGAHAAGTMREIAETLDHRLDVLMAAVSTTGTLAGCSAYLHEHRMPTLTVAVDAMGSVLFGGTAAPRPLPGLGAGVVTDISRTLAPDRVLRVDGVDCVVGARLLARREGILAGASTGGIVHALGTLVPDLAPGSRVVLIVHDGGVPYLSTVYDDDWVRETLGAGADTLAAATDALLRSADRGCTDRG</sequence>
<keyword evidence="3" id="KW-0808">Transferase</keyword>
<evidence type="ECO:0000256" key="5">
    <source>
        <dbReference type="SAM" id="MobiDB-lite"/>
    </source>
</evidence>
<dbReference type="SUPFAM" id="SSF53686">
    <property type="entry name" value="Tryptophan synthase beta subunit-like PLP-dependent enzymes"/>
    <property type="match status" value="1"/>
</dbReference>
<dbReference type="Proteomes" id="UP000742460">
    <property type="component" value="Unassembled WGS sequence"/>
</dbReference>
<proteinExistence type="predicted"/>
<dbReference type="GO" id="GO:0016740">
    <property type="term" value="F:transferase activity"/>
    <property type="evidence" value="ECO:0007669"/>
    <property type="project" value="UniProtKB-KW"/>
</dbReference>
<dbReference type="AlphaFoldDB" id="A0A921MXK8"/>
<reference evidence="7" key="1">
    <citation type="journal article" date="2021" name="PeerJ">
        <title>Extensive microbial diversity within the chicken gut microbiome revealed by metagenomics and culture.</title>
        <authorList>
            <person name="Gilroy R."/>
            <person name="Ravi A."/>
            <person name="Getino M."/>
            <person name="Pursley I."/>
            <person name="Horton D.L."/>
            <person name="Alikhan N.F."/>
            <person name="Baker D."/>
            <person name="Gharbi K."/>
            <person name="Hall N."/>
            <person name="Watson M."/>
            <person name="Adriaenssens E.M."/>
            <person name="Foster-Nyarko E."/>
            <person name="Jarju S."/>
            <person name="Secka A."/>
            <person name="Antonio M."/>
            <person name="Oren A."/>
            <person name="Chaudhuri R.R."/>
            <person name="La Ragione R."/>
            <person name="Hildebrand F."/>
            <person name="Pallen M.J."/>
        </authorList>
    </citation>
    <scope>NUCLEOTIDE SEQUENCE</scope>
    <source>
        <strain evidence="7">ChiGjej5B5-22894</strain>
    </source>
</reference>
<name>A0A921MXK8_9MICO</name>
<evidence type="ECO:0000256" key="3">
    <source>
        <dbReference type="ARBA" id="ARBA00022679"/>
    </source>
</evidence>
<evidence type="ECO:0000259" key="6">
    <source>
        <dbReference type="Pfam" id="PF00291"/>
    </source>
</evidence>
<dbReference type="NCBIfam" id="TIGR03945">
    <property type="entry name" value="PLP_SbnA_fam"/>
    <property type="match status" value="1"/>
</dbReference>
<dbReference type="CDD" id="cd01561">
    <property type="entry name" value="CBS_like"/>
    <property type="match status" value="1"/>
</dbReference>
<organism evidence="7 8">
    <name type="scientific">Brachybacterium massiliense</name>
    <dbReference type="NCBI Taxonomy" id="1755098"/>
    <lineage>
        <taxon>Bacteria</taxon>
        <taxon>Bacillati</taxon>
        <taxon>Actinomycetota</taxon>
        <taxon>Actinomycetes</taxon>
        <taxon>Micrococcales</taxon>
        <taxon>Dermabacteraceae</taxon>
        <taxon>Brachybacterium</taxon>
    </lineage>
</organism>
<keyword evidence="4" id="KW-0663">Pyridoxal phosphate</keyword>
<reference evidence="7" key="2">
    <citation type="submission" date="2021-09" db="EMBL/GenBank/DDBJ databases">
        <authorList>
            <person name="Gilroy R."/>
        </authorList>
    </citation>
    <scope>NUCLEOTIDE SEQUENCE</scope>
    <source>
        <strain evidence="7">ChiGjej5B5-22894</strain>
    </source>
</reference>
<feature type="region of interest" description="Disordered" evidence="5">
    <location>
        <begin position="1"/>
        <end position="23"/>
    </location>
</feature>
<dbReference type="PANTHER" id="PTHR10314">
    <property type="entry name" value="CYSTATHIONINE BETA-SYNTHASE"/>
    <property type="match status" value="1"/>
</dbReference>
<feature type="domain" description="Tryptophan synthase beta chain-like PALP" evidence="6">
    <location>
        <begin position="29"/>
        <end position="317"/>
    </location>
</feature>
<evidence type="ECO:0000313" key="7">
    <source>
        <dbReference type="EMBL" id="HJG92548.1"/>
    </source>
</evidence>
<comment type="subunit">
    <text evidence="2">Homodimer.</text>
</comment>
<dbReference type="Pfam" id="PF00291">
    <property type="entry name" value="PALP"/>
    <property type="match status" value="1"/>
</dbReference>